<dbReference type="Proteomes" id="UP000535543">
    <property type="component" value="Unassembled WGS sequence"/>
</dbReference>
<comment type="caution">
    <text evidence="2">The sequence shown here is derived from an EMBL/GenBank/DDBJ whole genome shotgun (WGS) entry which is preliminary data.</text>
</comment>
<gene>
    <name evidence="2" type="ORF">FGL95_06460</name>
</gene>
<keyword evidence="1" id="KW-0472">Membrane</keyword>
<accession>A0A848KEU3</accession>
<name>A0A848KEU3_9NOCA</name>
<keyword evidence="3" id="KW-1185">Reference proteome</keyword>
<keyword evidence="1" id="KW-0812">Transmembrane</keyword>
<proteinExistence type="predicted"/>
<keyword evidence="1" id="KW-1133">Transmembrane helix</keyword>
<feature type="transmembrane region" description="Helical" evidence="1">
    <location>
        <begin position="130"/>
        <end position="151"/>
    </location>
</feature>
<protein>
    <submittedName>
        <fullName evidence="2">Uncharacterized protein</fullName>
    </submittedName>
</protein>
<organism evidence="2 3">
    <name type="scientific">Antrihabitans stalactiti</name>
    <dbReference type="NCBI Taxonomy" id="2584121"/>
    <lineage>
        <taxon>Bacteria</taxon>
        <taxon>Bacillati</taxon>
        <taxon>Actinomycetota</taxon>
        <taxon>Actinomycetes</taxon>
        <taxon>Mycobacteriales</taxon>
        <taxon>Nocardiaceae</taxon>
        <taxon>Antrihabitans</taxon>
    </lineage>
</organism>
<evidence type="ECO:0000256" key="1">
    <source>
        <dbReference type="SAM" id="Phobius"/>
    </source>
</evidence>
<feature type="transmembrane region" description="Helical" evidence="1">
    <location>
        <begin position="28"/>
        <end position="46"/>
    </location>
</feature>
<reference evidence="2 3" key="1">
    <citation type="submission" date="2019-05" db="EMBL/GenBank/DDBJ databases">
        <authorList>
            <person name="Lee S.D."/>
        </authorList>
    </citation>
    <scope>NUCLEOTIDE SEQUENCE [LARGE SCALE GENOMIC DNA]</scope>
    <source>
        <strain evidence="2 3">YC2-7</strain>
    </source>
</reference>
<reference evidence="2 3" key="2">
    <citation type="submission" date="2020-06" db="EMBL/GenBank/DDBJ databases">
        <title>Antribacter stalactiti gen. nov., sp. nov., a new member of the family Nacardiaceae isolated from a cave.</title>
        <authorList>
            <person name="Kim I.S."/>
        </authorList>
    </citation>
    <scope>NUCLEOTIDE SEQUENCE [LARGE SCALE GENOMIC DNA]</scope>
    <source>
        <strain evidence="2 3">YC2-7</strain>
    </source>
</reference>
<feature type="transmembrane region" description="Helical" evidence="1">
    <location>
        <begin position="89"/>
        <end position="110"/>
    </location>
</feature>
<sequence length="258" mass="27761">MVDAFLRSPLAGIAPWILMSLFSGPGRFEEAVAGAFGLSLLFFLAARSKHHSIKLLEVFDVVFFGVLVIVGLVANDGTLSWLELWAGELSNIALALFAIVSIAIRVPFTLQYAKEQTPQEYWDSPIFIRVNYMITSVWAGAFTFNALAGLYGDAVLHSSDNFWTGWILQLGATIFAISFTEWYPDYAPNKALQAAGEPTDPPLPVTKLFDWVPTFVTAVGVAGLVTDATPASVGIALIVVGIAGTVGMRRVSAQSIAS</sequence>
<feature type="transmembrane region" description="Helical" evidence="1">
    <location>
        <begin position="58"/>
        <end position="77"/>
    </location>
</feature>
<dbReference type="EMBL" id="VCQU01000002">
    <property type="protein sequence ID" value="NMN94680.1"/>
    <property type="molecule type" value="Genomic_DNA"/>
</dbReference>
<dbReference type="AlphaFoldDB" id="A0A848KEU3"/>
<evidence type="ECO:0000313" key="2">
    <source>
        <dbReference type="EMBL" id="NMN94680.1"/>
    </source>
</evidence>
<evidence type="ECO:0000313" key="3">
    <source>
        <dbReference type="Proteomes" id="UP000535543"/>
    </source>
</evidence>